<dbReference type="InterPro" id="IPR011990">
    <property type="entry name" value="TPR-like_helical_dom_sf"/>
</dbReference>
<evidence type="ECO:0000259" key="7">
    <source>
        <dbReference type="Pfam" id="PF14322"/>
    </source>
</evidence>
<keyword evidence="3" id="KW-0732">Signal</keyword>
<evidence type="ECO:0000256" key="4">
    <source>
        <dbReference type="ARBA" id="ARBA00023136"/>
    </source>
</evidence>
<evidence type="ECO:0000256" key="3">
    <source>
        <dbReference type="ARBA" id="ARBA00022729"/>
    </source>
</evidence>
<evidence type="ECO:0000256" key="5">
    <source>
        <dbReference type="ARBA" id="ARBA00023237"/>
    </source>
</evidence>
<dbReference type="Pfam" id="PF07980">
    <property type="entry name" value="SusD_RagB"/>
    <property type="match status" value="1"/>
</dbReference>
<accession>A0A9D9EUE2</accession>
<dbReference type="GO" id="GO:0009279">
    <property type="term" value="C:cell outer membrane"/>
    <property type="evidence" value="ECO:0007669"/>
    <property type="project" value="UniProtKB-SubCell"/>
</dbReference>
<dbReference type="AlphaFoldDB" id="A0A9D9EUE2"/>
<comment type="caution">
    <text evidence="8">The sequence shown here is derived from an EMBL/GenBank/DDBJ whole genome shotgun (WGS) entry which is preliminary data.</text>
</comment>
<evidence type="ECO:0000259" key="6">
    <source>
        <dbReference type="Pfam" id="PF07980"/>
    </source>
</evidence>
<dbReference type="InterPro" id="IPR033985">
    <property type="entry name" value="SusD-like_N"/>
</dbReference>
<comment type="similarity">
    <text evidence="2">Belongs to the SusD family.</text>
</comment>
<dbReference type="PROSITE" id="PS51257">
    <property type="entry name" value="PROKAR_LIPOPROTEIN"/>
    <property type="match status" value="1"/>
</dbReference>
<organism evidence="8 9">
    <name type="scientific">Candidatus Cryptobacteroides intestinavium</name>
    <dbReference type="NCBI Taxonomy" id="2840766"/>
    <lineage>
        <taxon>Bacteria</taxon>
        <taxon>Pseudomonadati</taxon>
        <taxon>Bacteroidota</taxon>
        <taxon>Bacteroidia</taxon>
        <taxon>Bacteroidales</taxon>
        <taxon>Candidatus Cryptobacteroides</taxon>
    </lineage>
</organism>
<sequence>MKHLYRTILAGTLVLAAGCNSLDQVPTDRYTDSTFWTSIDRAQSVLNMAYNQMYAQNKIWFDECLSDNLYEMRGNPDSRQIRTGTATASLGVFESEWKWLYQGIKTTNVFMDNIDLVPDMDPEAKMDMIAQIRFIRAYLYFRAVNFYGAVPFFLSDISLDESKASTRTPKDEIIPQLISELEAIIPDLPSRDELSAAENGEITKAAAMVLLARIYLYEGDMQEVADICDELIHNQGEYGTYSLFNTATDHCSAYENLFMSAYEYNSEVILDYSAMETVKQWSFNNMAPISAGAALTQQCPTRSLVDDYLMQNGMEITESGSGYSENDPYTNRDPRLLATVACHGKTWKDHDNSGNYTEWTLDVTGGNDAFGIGGNTTCTGFYVRKYFDLDHGLELRHWNNIIMMRYADVLLMYAEAKQALNEFDQTVWDETIRPIRERAGFDAGACSYPTNVTGDDMRDLIRRERRCELALEGLRYYDLLRWDITDTSLNGPIVSSVETGSITVDNFVFTERDRLWSVPQSQLDLVPSLRPNNPGY</sequence>
<comment type="subcellular location">
    <subcellularLocation>
        <location evidence="1">Cell outer membrane</location>
    </subcellularLocation>
</comment>
<name>A0A9D9EUE2_9BACT</name>
<proteinExistence type="inferred from homology"/>
<feature type="domain" description="RagB/SusD" evidence="6">
    <location>
        <begin position="290"/>
        <end position="536"/>
    </location>
</feature>
<reference evidence="8" key="1">
    <citation type="submission" date="2020-10" db="EMBL/GenBank/DDBJ databases">
        <authorList>
            <person name="Gilroy R."/>
        </authorList>
    </citation>
    <scope>NUCLEOTIDE SEQUENCE</scope>
    <source>
        <strain evidence="8">B1-20833</strain>
    </source>
</reference>
<dbReference type="Gene3D" id="1.25.40.390">
    <property type="match status" value="1"/>
</dbReference>
<dbReference type="Proteomes" id="UP000823661">
    <property type="component" value="Unassembled WGS sequence"/>
</dbReference>
<dbReference type="EMBL" id="JADIMI010000066">
    <property type="protein sequence ID" value="MBO8452573.1"/>
    <property type="molecule type" value="Genomic_DNA"/>
</dbReference>
<keyword evidence="5" id="KW-0998">Cell outer membrane</keyword>
<reference evidence="8" key="2">
    <citation type="journal article" date="2021" name="PeerJ">
        <title>Extensive microbial diversity within the chicken gut microbiome revealed by metagenomics and culture.</title>
        <authorList>
            <person name="Gilroy R."/>
            <person name="Ravi A."/>
            <person name="Getino M."/>
            <person name="Pursley I."/>
            <person name="Horton D.L."/>
            <person name="Alikhan N.F."/>
            <person name="Baker D."/>
            <person name="Gharbi K."/>
            <person name="Hall N."/>
            <person name="Watson M."/>
            <person name="Adriaenssens E.M."/>
            <person name="Foster-Nyarko E."/>
            <person name="Jarju S."/>
            <person name="Secka A."/>
            <person name="Antonio M."/>
            <person name="Oren A."/>
            <person name="Chaudhuri R.R."/>
            <person name="La Ragione R."/>
            <person name="Hildebrand F."/>
            <person name="Pallen M.J."/>
        </authorList>
    </citation>
    <scope>NUCLEOTIDE SEQUENCE</scope>
    <source>
        <strain evidence="8">B1-20833</strain>
    </source>
</reference>
<feature type="domain" description="SusD-like N-terminal" evidence="7">
    <location>
        <begin position="43"/>
        <end position="216"/>
    </location>
</feature>
<dbReference type="Pfam" id="PF14322">
    <property type="entry name" value="SusD-like_3"/>
    <property type="match status" value="1"/>
</dbReference>
<gene>
    <name evidence="8" type="ORF">IAC06_06790</name>
</gene>
<evidence type="ECO:0000313" key="9">
    <source>
        <dbReference type="Proteomes" id="UP000823661"/>
    </source>
</evidence>
<keyword evidence="4" id="KW-0472">Membrane</keyword>
<dbReference type="InterPro" id="IPR012944">
    <property type="entry name" value="SusD_RagB_dom"/>
</dbReference>
<evidence type="ECO:0000256" key="2">
    <source>
        <dbReference type="ARBA" id="ARBA00006275"/>
    </source>
</evidence>
<evidence type="ECO:0000313" key="8">
    <source>
        <dbReference type="EMBL" id="MBO8452573.1"/>
    </source>
</evidence>
<evidence type="ECO:0000256" key="1">
    <source>
        <dbReference type="ARBA" id="ARBA00004442"/>
    </source>
</evidence>
<dbReference type="SUPFAM" id="SSF48452">
    <property type="entry name" value="TPR-like"/>
    <property type="match status" value="1"/>
</dbReference>
<protein>
    <submittedName>
        <fullName evidence="8">RagB/SusD family nutrient uptake outer membrane protein</fullName>
    </submittedName>
</protein>